<name>A0A1B2I7T3_9BACT</name>
<keyword evidence="8" id="KW-1133">Transmembrane helix</keyword>
<dbReference type="GO" id="GO:0015031">
    <property type="term" value="P:protein transport"/>
    <property type="evidence" value="ECO:0007669"/>
    <property type="project" value="UniProtKB-KW"/>
</dbReference>
<feature type="domain" description="TonB C-terminal" evidence="11">
    <location>
        <begin position="162"/>
        <end position="245"/>
    </location>
</feature>
<evidence type="ECO:0000256" key="7">
    <source>
        <dbReference type="ARBA" id="ARBA00022927"/>
    </source>
</evidence>
<dbReference type="SUPFAM" id="SSF74653">
    <property type="entry name" value="TolA/TonB C-terminal domain"/>
    <property type="match status" value="1"/>
</dbReference>
<evidence type="ECO:0000256" key="4">
    <source>
        <dbReference type="ARBA" id="ARBA00022475"/>
    </source>
</evidence>
<dbReference type="InterPro" id="IPR037682">
    <property type="entry name" value="TonB_C"/>
</dbReference>
<dbReference type="KEGG" id="cpor:BED41_13585"/>
<organism evidence="12 13">
    <name type="scientific">Cloacibacillus porcorum</name>
    <dbReference type="NCBI Taxonomy" id="1197717"/>
    <lineage>
        <taxon>Bacteria</taxon>
        <taxon>Thermotogati</taxon>
        <taxon>Synergistota</taxon>
        <taxon>Synergistia</taxon>
        <taxon>Synergistales</taxon>
        <taxon>Synergistaceae</taxon>
        <taxon>Cloacibacillus</taxon>
    </lineage>
</organism>
<protein>
    <recommendedName>
        <fullName evidence="11">TonB C-terminal domain-containing protein</fullName>
    </recommendedName>
</protein>
<keyword evidence="5" id="KW-0997">Cell inner membrane</keyword>
<evidence type="ECO:0000256" key="6">
    <source>
        <dbReference type="ARBA" id="ARBA00022692"/>
    </source>
</evidence>
<dbReference type="Proteomes" id="UP000093044">
    <property type="component" value="Chromosome"/>
</dbReference>
<evidence type="ECO:0000256" key="5">
    <source>
        <dbReference type="ARBA" id="ARBA00022519"/>
    </source>
</evidence>
<keyword evidence="3" id="KW-0813">Transport</keyword>
<feature type="compositionally biased region" description="Gly residues" evidence="10">
    <location>
        <begin position="131"/>
        <end position="157"/>
    </location>
</feature>
<dbReference type="AlphaFoldDB" id="A0A1B2I7T3"/>
<dbReference type="OrthoDB" id="6430at2"/>
<dbReference type="PANTHER" id="PTHR33446">
    <property type="entry name" value="PROTEIN TONB-RELATED"/>
    <property type="match status" value="1"/>
</dbReference>
<dbReference type="Gene3D" id="3.30.1150.10">
    <property type="match status" value="1"/>
</dbReference>
<evidence type="ECO:0000256" key="10">
    <source>
        <dbReference type="SAM" id="MobiDB-lite"/>
    </source>
</evidence>
<evidence type="ECO:0000256" key="1">
    <source>
        <dbReference type="ARBA" id="ARBA00004383"/>
    </source>
</evidence>
<dbReference type="EMBL" id="CP016757">
    <property type="protein sequence ID" value="ANZ46035.1"/>
    <property type="molecule type" value="Genomic_DNA"/>
</dbReference>
<sequence length="245" mass="25438">MTFLSGERGRWAAALLISLILHCALIFIFSGAKAEKKPEPVMNVKLVFAPAAAGNNGGSGGGKTAEKKAPQPKKEQAVKSVQKQPAVKKKKEAPIKEISARPAENKETTAAAETTAGAPAETATATDSAGDGSGTGGGGGTGAASGSGTGEGTGSGEVSGIADVNSLEVTHKVLPDYPAFSRKRKEEGTAVIIAAVENGRVQSVEIEKTSGYDRLDNSALRAVKGWRFRHKGRIRVRIPFVFKIR</sequence>
<dbReference type="InterPro" id="IPR006260">
    <property type="entry name" value="TonB/TolA_C"/>
</dbReference>
<keyword evidence="6" id="KW-0812">Transmembrane</keyword>
<evidence type="ECO:0000256" key="8">
    <source>
        <dbReference type="ARBA" id="ARBA00022989"/>
    </source>
</evidence>
<dbReference type="InterPro" id="IPR051045">
    <property type="entry name" value="TonB-dependent_transducer"/>
</dbReference>
<keyword evidence="7" id="KW-0653">Protein transport</keyword>
<feature type="compositionally biased region" description="Basic and acidic residues" evidence="10">
    <location>
        <begin position="92"/>
        <end position="107"/>
    </location>
</feature>
<gene>
    <name evidence="12" type="ORF">BED41_13585</name>
</gene>
<dbReference type="Pfam" id="PF03544">
    <property type="entry name" value="TonB_C"/>
    <property type="match status" value="1"/>
</dbReference>
<comment type="similarity">
    <text evidence="2">Belongs to the TonB family.</text>
</comment>
<dbReference type="GO" id="GO:0055085">
    <property type="term" value="P:transmembrane transport"/>
    <property type="evidence" value="ECO:0007669"/>
    <property type="project" value="InterPro"/>
</dbReference>
<dbReference type="STRING" id="1197717.BED41_13585"/>
<evidence type="ECO:0000256" key="9">
    <source>
        <dbReference type="ARBA" id="ARBA00023136"/>
    </source>
</evidence>
<accession>A0A1B2I7T3</accession>
<feature type="region of interest" description="Disordered" evidence="10">
    <location>
        <begin position="53"/>
        <end position="159"/>
    </location>
</feature>
<feature type="compositionally biased region" description="Basic and acidic residues" evidence="10">
    <location>
        <begin position="64"/>
        <end position="77"/>
    </location>
</feature>
<evidence type="ECO:0000313" key="13">
    <source>
        <dbReference type="Proteomes" id="UP000093044"/>
    </source>
</evidence>
<keyword evidence="9" id="KW-0472">Membrane</keyword>
<evidence type="ECO:0000313" key="12">
    <source>
        <dbReference type="EMBL" id="ANZ46035.1"/>
    </source>
</evidence>
<evidence type="ECO:0000256" key="2">
    <source>
        <dbReference type="ARBA" id="ARBA00006555"/>
    </source>
</evidence>
<evidence type="ECO:0000259" key="11">
    <source>
        <dbReference type="PROSITE" id="PS52015"/>
    </source>
</evidence>
<dbReference type="GO" id="GO:0005886">
    <property type="term" value="C:plasma membrane"/>
    <property type="evidence" value="ECO:0007669"/>
    <property type="project" value="UniProtKB-SubCell"/>
</dbReference>
<proteinExistence type="inferred from homology"/>
<dbReference type="PROSITE" id="PS52015">
    <property type="entry name" value="TONB_CTD"/>
    <property type="match status" value="1"/>
</dbReference>
<dbReference type="RefSeq" id="WP_066747432.1">
    <property type="nucleotide sequence ID" value="NZ_CATWZH010000008.1"/>
</dbReference>
<dbReference type="NCBIfam" id="TIGR01352">
    <property type="entry name" value="tonB_Cterm"/>
    <property type="match status" value="1"/>
</dbReference>
<reference evidence="12" key="1">
    <citation type="submission" date="2016-08" db="EMBL/GenBank/DDBJ databases">
        <title>Complete genome of Cloacibacillus porcorum.</title>
        <authorList>
            <person name="Looft T."/>
            <person name="Bayles D.O."/>
            <person name="Alt D.P."/>
        </authorList>
    </citation>
    <scope>NUCLEOTIDE SEQUENCE [LARGE SCALE GENOMIC DNA]</scope>
    <source>
        <strain evidence="12">CL-84</strain>
    </source>
</reference>
<comment type="subcellular location">
    <subcellularLocation>
        <location evidence="1">Cell inner membrane</location>
        <topology evidence="1">Single-pass membrane protein</topology>
        <orientation evidence="1">Periplasmic side</orientation>
    </subcellularLocation>
</comment>
<keyword evidence="4" id="KW-1003">Cell membrane</keyword>
<keyword evidence="13" id="KW-1185">Reference proteome</keyword>
<dbReference type="GeneID" id="83058879"/>
<evidence type="ECO:0000256" key="3">
    <source>
        <dbReference type="ARBA" id="ARBA00022448"/>
    </source>
</evidence>
<feature type="compositionally biased region" description="Low complexity" evidence="10">
    <location>
        <begin position="108"/>
        <end position="130"/>
    </location>
</feature>